<dbReference type="GO" id="GO:0005506">
    <property type="term" value="F:iron ion binding"/>
    <property type="evidence" value="ECO:0007669"/>
    <property type="project" value="InterPro"/>
</dbReference>
<dbReference type="GO" id="GO:0020037">
    <property type="term" value="F:heme binding"/>
    <property type="evidence" value="ECO:0007669"/>
    <property type="project" value="InterPro"/>
</dbReference>
<dbReference type="InterPro" id="IPR002401">
    <property type="entry name" value="Cyt_P450_E_grp-I"/>
</dbReference>
<dbReference type="PANTHER" id="PTHR24286:SF12">
    <property type="entry name" value="CYTOCHROME P450 FAMILY PROTEIN, EXPRESSED"/>
    <property type="match status" value="1"/>
</dbReference>
<dbReference type="SUPFAM" id="SSF48264">
    <property type="entry name" value="Cytochrome P450"/>
    <property type="match status" value="1"/>
</dbReference>
<gene>
    <name evidence="5" type="ORF">M6B38_291030</name>
</gene>
<dbReference type="GO" id="GO:0016125">
    <property type="term" value="P:sterol metabolic process"/>
    <property type="evidence" value="ECO:0007669"/>
    <property type="project" value="TreeGrafter"/>
</dbReference>
<comment type="similarity">
    <text evidence="4">Belongs to the cytochrome P450 family.</text>
</comment>
<dbReference type="GO" id="GO:0004497">
    <property type="term" value="F:monooxygenase activity"/>
    <property type="evidence" value="ECO:0007669"/>
    <property type="project" value="UniProtKB-KW"/>
</dbReference>
<evidence type="ECO:0000313" key="5">
    <source>
        <dbReference type="EMBL" id="KAJ6844674.1"/>
    </source>
</evidence>
<dbReference type="InterPro" id="IPR017972">
    <property type="entry name" value="Cyt_P450_CS"/>
</dbReference>
<feature type="binding site" description="axial binding residue" evidence="3">
    <location>
        <position position="385"/>
    </location>
    <ligand>
        <name>heme</name>
        <dbReference type="ChEBI" id="CHEBI:30413"/>
    </ligand>
    <ligandPart>
        <name>Fe</name>
        <dbReference type="ChEBI" id="CHEBI:18248"/>
    </ligandPart>
</feature>
<proteinExistence type="inferred from homology"/>
<dbReference type="InterPro" id="IPR036396">
    <property type="entry name" value="Cyt_P450_sf"/>
</dbReference>
<protein>
    <submittedName>
        <fullName evidence="5">Ent-kaurenoic acid oxidase</fullName>
    </submittedName>
</protein>
<keyword evidence="6" id="KW-1185">Reference proteome</keyword>
<keyword evidence="4" id="KW-0560">Oxidoreductase</keyword>
<comment type="caution">
    <text evidence="5">The sequence shown here is derived from an EMBL/GenBank/DDBJ whole genome shotgun (WGS) entry which is preliminary data.</text>
</comment>
<keyword evidence="3 4" id="KW-0349">Heme</keyword>
<comment type="cofactor">
    <cofactor evidence="3">
        <name>heme</name>
        <dbReference type="ChEBI" id="CHEBI:30413"/>
    </cofactor>
</comment>
<dbReference type="InterPro" id="IPR001128">
    <property type="entry name" value="Cyt_P450"/>
</dbReference>
<dbReference type="PRINTS" id="PR00385">
    <property type="entry name" value="P450"/>
</dbReference>
<organism evidence="5 6">
    <name type="scientific">Iris pallida</name>
    <name type="common">Sweet iris</name>
    <dbReference type="NCBI Taxonomy" id="29817"/>
    <lineage>
        <taxon>Eukaryota</taxon>
        <taxon>Viridiplantae</taxon>
        <taxon>Streptophyta</taxon>
        <taxon>Embryophyta</taxon>
        <taxon>Tracheophyta</taxon>
        <taxon>Spermatophyta</taxon>
        <taxon>Magnoliopsida</taxon>
        <taxon>Liliopsida</taxon>
        <taxon>Asparagales</taxon>
        <taxon>Iridaceae</taxon>
        <taxon>Iridoideae</taxon>
        <taxon>Irideae</taxon>
        <taxon>Iris</taxon>
    </lineage>
</organism>
<dbReference type="GO" id="GO:0016132">
    <property type="term" value="P:brassinosteroid biosynthetic process"/>
    <property type="evidence" value="ECO:0007669"/>
    <property type="project" value="TreeGrafter"/>
</dbReference>
<dbReference type="PANTHER" id="PTHR24286">
    <property type="entry name" value="CYTOCHROME P450 26"/>
    <property type="match status" value="1"/>
</dbReference>
<dbReference type="Gene3D" id="1.10.630.10">
    <property type="entry name" value="Cytochrome P450"/>
    <property type="match status" value="1"/>
</dbReference>
<sequence length="436" mass="49644">MGLPFIGETLTFLWYFKILRRPDNFIKSKKQKYGEGVGLYRSHIFGYPSIITCLPESNKFVLQSASDFHIRWPAPELFGLTSLVNVEGKKHTRLKSYVVNAINHPKALRRVAQIVQPRIVSSLRSWANKDKINGLLESKKMTFENICMMFASMEPGPLLDEIDKCFAGLVPGFRAYPLDFPGTAFHHARRCRWRLNAVFREELEKKKQQKESSPGEIGDLMDGLMQIKDEGGKQLTDDEVVDNIVSFVIAGYSSTSYALMWALYHLSNSPEVLRKLREENTAISKEEKDGFITMDDISQLKYTAKVVEETIRMANVAPTLFRVANRDIEYGGYTIPKGWQVVIWLRHIHTDPKNYDHPLSFIPERWDKPAKPGTFQVFGGGHRICAGNMLVRVQLTILLHHLSLGYKWGLANPGAKIKYLPHPCPEDEAALSFSTL</sequence>
<keyword evidence="1 3" id="KW-0479">Metal-binding</keyword>
<dbReference type="GO" id="GO:0016705">
    <property type="term" value="F:oxidoreductase activity, acting on paired donors, with incorporation or reduction of molecular oxygen"/>
    <property type="evidence" value="ECO:0007669"/>
    <property type="project" value="InterPro"/>
</dbReference>
<dbReference type="PROSITE" id="PS00086">
    <property type="entry name" value="CYTOCHROME_P450"/>
    <property type="match status" value="1"/>
</dbReference>
<evidence type="ECO:0000256" key="2">
    <source>
        <dbReference type="ARBA" id="ARBA00023004"/>
    </source>
</evidence>
<evidence type="ECO:0000256" key="4">
    <source>
        <dbReference type="RuleBase" id="RU000461"/>
    </source>
</evidence>
<evidence type="ECO:0000256" key="1">
    <source>
        <dbReference type="ARBA" id="ARBA00022723"/>
    </source>
</evidence>
<evidence type="ECO:0000256" key="3">
    <source>
        <dbReference type="PIRSR" id="PIRSR602401-1"/>
    </source>
</evidence>
<dbReference type="EMBL" id="JANAVB010006598">
    <property type="protein sequence ID" value="KAJ6844674.1"/>
    <property type="molecule type" value="Genomic_DNA"/>
</dbReference>
<accession>A0AAX6HW13</accession>
<keyword evidence="4" id="KW-0503">Monooxygenase</keyword>
<keyword evidence="2 3" id="KW-0408">Iron</keyword>
<reference evidence="5" key="1">
    <citation type="journal article" date="2023" name="GigaByte">
        <title>Genome assembly of the bearded iris, Iris pallida Lam.</title>
        <authorList>
            <person name="Bruccoleri R.E."/>
            <person name="Oakeley E.J."/>
            <person name="Faust A.M.E."/>
            <person name="Altorfer M."/>
            <person name="Dessus-Babus S."/>
            <person name="Burckhardt D."/>
            <person name="Oertli M."/>
            <person name="Naumann U."/>
            <person name="Petersen F."/>
            <person name="Wong J."/>
        </authorList>
    </citation>
    <scope>NUCLEOTIDE SEQUENCE</scope>
    <source>
        <strain evidence="5">GSM-AAB239-AS_SAM_17_03QT</strain>
    </source>
</reference>
<evidence type="ECO:0000313" key="6">
    <source>
        <dbReference type="Proteomes" id="UP001140949"/>
    </source>
</evidence>
<reference evidence="5" key="2">
    <citation type="submission" date="2023-04" db="EMBL/GenBank/DDBJ databases">
        <authorList>
            <person name="Bruccoleri R.E."/>
            <person name="Oakeley E.J."/>
            <person name="Faust A.-M."/>
            <person name="Dessus-Babus S."/>
            <person name="Altorfer M."/>
            <person name="Burckhardt D."/>
            <person name="Oertli M."/>
            <person name="Naumann U."/>
            <person name="Petersen F."/>
            <person name="Wong J."/>
        </authorList>
    </citation>
    <scope>NUCLEOTIDE SEQUENCE</scope>
    <source>
        <strain evidence="5">GSM-AAB239-AS_SAM_17_03QT</strain>
        <tissue evidence="5">Leaf</tissue>
    </source>
</reference>
<dbReference type="Proteomes" id="UP001140949">
    <property type="component" value="Unassembled WGS sequence"/>
</dbReference>
<name>A0AAX6HW13_IRIPA</name>
<dbReference type="GO" id="GO:0010268">
    <property type="term" value="P:brassinosteroid homeostasis"/>
    <property type="evidence" value="ECO:0007669"/>
    <property type="project" value="TreeGrafter"/>
</dbReference>
<dbReference type="Pfam" id="PF00067">
    <property type="entry name" value="p450"/>
    <property type="match status" value="1"/>
</dbReference>
<dbReference type="PRINTS" id="PR00463">
    <property type="entry name" value="EP450I"/>
</dbReference>
<dbReference type="AlphaFoldDB" id="A0AAX6HW13"/>